<protein>
    <submittedName>
        <fullName evidence="1">TonB-dependent receptor</fullName>
    </submittedName>
</protein>
<sequence>MHSTPSNLQSKVRQSVTRRPQSSKLILVATMLALYPTLSTAAFAATDNATVSSPSKQDTVIKLKEIKKKYERLLVGERNIASAMSVIGPTQIKHSSSAESIYSLLKQTPSVNEYQQNVGPGTPVLTVRGVRMSQLAQTLDGIPMTDLLAGGQGAYLSNNVGTIISNGQISGIHVYPGVAPPDRSGFATVGGTVSYTTKTPPKKRYADIFTKVGSFSTDTYGFDASTGKIPGTDGLRIYTRLSQTQTDGYIQNTPARYTDFLFTAIKPYDYGLSKVTGTVIYNTAHGYLISAPNAIAQLDKYGIFYNYPLSDASTFQRNSYLTAILGDSTYINSHLVIGAKAFFIHKQNYLAGYLAPKYISPDYPYQVNFNNPYSGFGNLVPTTASPGVIPHTYNPVAVFGSYPAGEAAQINISGDTTIGITPKINIFIPHNDITIGGLVAQETAGPGGGNYFYGTLDMPQIYGYNSYGNPFSPTNAKQQRTVYSGYLSDKINLIDNKLHIEPGVTLTGVSTSNYVPVNQYGTPPNAYTLSNYDKEVLPYLGLSYDITHKIIAYASYGKGARFAPVDDYILGPSGSTTVAPGPETVNAYEAGLRYVGKHLYLNFDGFLQNMHGMFSFYTNYLTGFSQYANVGEEQMKGLEFSGKYEINPEWTVSGHVSYTNAQYMNSFSANVTPFEGQYGYVFAGDPLASVPNWLAGLRVGYHQHNFHAALIESYTGPQVTTYDLPPTESNPLLQDATTPNPGVKLAPYFLTNLQASYKVPIHKDHLSSVTVSLNIDNLLDNHYYLHYYQAYKEYAFEAVGNPYAEAYPGMPRFIELGLSGRFS</sequence>
<dbReference type="EMBL" id="CP127526">
    <property type="protein sequence ID" value="XRI74575.1"/>
    <property type="molecule type" value="Genomic_DNA"/>
</dbReference>
<evidence type="ECO:0000313" key="2">
    <source>
        <dbReference type="Proteomes" id="UP001195965"/>
    </source>
</evidence>
<name>A0ACD5HIA6_9PROT</name>
<proteinExistence type="predicted"/>
<keyword evidence="2" id="KW-1185">Reference proteome</keyword>
<dbReference type="Proteomes" id="UP001195965">
    <property type="component" value="Chromosome"/>
</dbReference>
<reference evidence="1 2" key="1">
    <citation type="journal article" date="2021" name="ISME J.">
        <title>Genomic evolution of the class Acidithiobacillia: deep-branching Proteobacteria living in extreme acidic conditions.</title>
        <authorList>
            <person name="Moya-Beltran A."/>
            <person name="Beard S."/>
            <person name="Rojas-Villalobos C."/>
            <person name="Issotta F."/>
            <person name="Gallardo Y."/>
            <person name="Ulloa R."/>
            <person name="Giaveno A."/>
            <person name="Degli Esposti M."/>
            <person name="Johnson D.B."/>
            <person name="Quatrini R."/>
        </authorList>
    </citation>
    <scope>NUCLEOTIDE SEQUENCE [LARGE SCALE GENOMIC DNA]</scope>
    <source>
        <strain evidence="1 2">GG1-14</strain>
    </source>
</reference>
<evidence type="ECO:0000313" key="1">
    <source>
        <dbReference type="EMBL" id="XRI74575.1"/>
    </source>
</evidence>
<accession>A0ACD5HIA6</accession>
<gene>
    <name evidence="1" type="ORF">HHS34_005125</name>
</gene>
<organism evidence="1 2">
    <name type="scientific">Acidithiobacillus montserratensis</name>
    <dbReference type="NCBI Taxonomy" id="2729135"/>
    <lineage>
        <taxon>Bacteria</taxon>
        <taxon>Pseudomonadati</taxon>
        <taxon>Pseudomonadota</taxon>
        <taxon>Acidithiobacillia</taxon>
        <taxon>Acidithiobacillales</taxon>
        <taxon>Acidithiobacillaceae</taxon>
        <taxon>Acidithiobacillus</taxon>
    </lineage>
</organism>
<keyword evidence="1" id="KW-0675">Receptor</keyword>